<dbReference type="PANTHER" id="PTHR33509:SF5">
    <property type="entry name" value="PROTEIN SENESCENCE-ASSOCIATED GENE 21, MITOCHONDRIAL"/>
    <property type="match status" value="1"/>
</dbReference>
<reference evidence="1" key="2">
    <citation type="submission" date="2022-03" db="EMBL/GenBank/DDBJ databases">
        <title>Draft title - Genomic analysis of global carrot germplasm unveils the trajectory of domestication and the origin of high carotenoid orange carrot.</title>
        <authorList>
            <person name="Iorizzo M."/>
            <person name="Ellison S."/>
            <person name="Senalik D."/>
            <person name="Macko-Podgorni A."/>
            <person name="Grzebelus D."/>
            <person name="Bostan H."/>
            <person name="Rolling W."/>
            <person name="Curaba J."/>
            <person name="Simon P."/>
        </authorList>
    </citation>
    <scope>NUCLEOTIDE SEQUENCE</scope>
    <source>
        <tissue evidence="1">Leaf</tissue>
    </source>
</reference>
<keyword evidence="2" id="KW-1185">Reference proteome</keyword>
<proteinExistence type="predicted"/>
<dbReference type="OrthoDB" id="1693956at2759"/>
<dbReference type="PANTHER" id="PTHR33509">
    <property type="entry name" value="LATE EMBRYOGENIS ABUNDANT PROTEIN 2-RELATED"/>
    <property type="match status" value="1"/>
</dbReference>
<dbReference type="OMA" id="KKTTSWV"/>
<evidence type="ECO:0000313" key="2">
    <source>
        <dbReference type="Proteomes" id="UP000077755"/>
    </source>
</evidence>
<dbReference type="InterPro" id="IPR004926">
    <property type="entry name" value="LEA_3a"/>
</dbReference>
<accession>A0A164YZ70</accession>
<sequence>MAPSKLISAFVTQQISFLTRRGYASRSGVASVMSKKGGEETSASNSWIPDPVTGYYRPEGKGNEVDAAELREMLLRNKTRRN</sequence>
<dbReference type="AlphaFoldDB" id="A0A164YZ70"/>
<name>A0A164YZ70_DAUCS</name>
<reference evidence="1" key="1">
    <citation type="journal article" date="2016" name="Nat. Genet.">
        <title>A high-quality carrot genome assembly provides new insights into carotenoid accumulation and asterid genome evolution.</title>
        <authorList>
            <person name="Iorizzo M."/>
            <person name="Ellison S."/>
            <person name="Senalik D."/>
            <person name="Zeng P."/>
            <person name="Satapoomin P."/>
            <person name="Huang J."/>
            <person name="Bowman M."/>
            <person name="Iovene M."/>
            <person name="Sanseverino W."/>
            <person name="Cavagnaro P."/>
            <person name="Yildiz M."/>
            <person name="Macko-Podgorni A."/>
            <person name="Moranska E."/>
            <person name="Grzebelus E."/>
            <person name="Grzebelus D."/>
            <person name="Ashrafi H."/>
            <person name="Zheng Z."/>
            <person name="Cheng S."/>
            <person name="Spooner D."/>
            <person name="Van Deynze A."/>
            <person name="Simon P."/>
        </authorList>
    </citation>
    <scope>NUCLEOTIDE SEQUENCE</scope>
    <source>
        <tissue evidence="1">Leaf</tissue>
    </source>
</reference>
<dbReference type="GO" id="GO:0006950">
    <property type="term" value="P:response to stress"/>
    <property type="evidence" value="ECO:0007669"/>
    <property type="project" value="TreeGrafter"/>
</dbReference>
<protein>
    <submittedName>
        <fullName evidence="1">Uncharacterized protein</fullName>
    </submittedName>
</protein>
<dbReference type="Pfam" id="PF03242">
    <property type="entry name" value="LEA_3a"/>
    <property type="match status" value="1"/>
</dbReference>
<dbReference type="EMBL" id="CP093347">
    <property type="protein sequence ID" value="WOH01576.1"/>
    <property type="molecule type" value="Genomic_DNA"/>
</dbReference>
<dbReference type="GO" id="GO:0005739">
    <property type="term" value="C:mitochondrion"/>
    <property type="evidence" value="ECO:0007669"/>
    <property type="project" value="TreeGrafter"/>
</dbReference>
<gene>
    <name evidence="1" type="ORF">DCAR_0520960</name>
</gene>
<evidence type="ECO:0000313" key="1">
    <source>
        <dbReference type="EMBL" id="WOH01576.1"/>
    </source>
</evidence>
<dbReference type="Proteomes" id="UP000077755">
    <property type="component" value="Chromosome 5"/>
</dbReference>
<organism evidence="1 2">
    <name type="scientific">Daucus carota subsp. sativus</name>
    <name type="common">Carrot</name>
    <dbReference type="NCBI Taxonomy" id="79200"/>
    <lineage>
        <taxon>Eukaryota</taxon>
        <taxon>Viridiplantae</taxon>
        <taxon>Streptophyta</taxon>
        <taxon>Embryophyta</taxon>
        <taxon>Tracheophyta</taxon>
        <taxon>Spermatophyta</taxon>
        <taxon>Magnoliopsida</taxon>
        <taxon>eudicotyledons</taxon>
        <taxon>Gunneridae</taxon>
        <taxon>Pentapetalae</taxon>
        <taxon>asterids</taxon>
        <taxon>campanulids</taxon>
        <taxon>Apiales</taxon>
        <taxon>Apiaceae</taxon>
        <taxon>Apioideae</taxon>
        <taxon>Scandiceae</taxon>
        <taxon>Daucinae</taxon>
        <taxon>Daucus</taxon>
        <taxon>Daucus sect. Daucus</taxon>
    </lineage>
</organism>
<dbReference type="Gramene" id="KZM95085">
    <property type="protein sequence ID" value="KZM95085"/>
    <property type="gene ID" value="DCAR_018327"/>
</dbReference>